<evidence type="ECO:0000256" key="2">
    <source>
        <dbReference type="ARBA" id="ARBA00022448"/>
    </source>
</evidence>
<keyword evidence="14" id="KW-1185">Reference proteome</keyword>
<feature type="transmembrane region" description="Helical" evidence="10">
    <location>
        <begin position="32"/>
        <end position="54"/>
    </location>
</feature>
<dbReference type="InterPro" id="IPR050366">
    <property type="entry name" value="BP-dependent_transpt_permease"/>
</dbReference>
<evidence type="ECO:0000256" key="1">
    <source>
        <dbReference type="ARBA" id="ARBA00004651"/>
    </source>
</evidence>
<proteinExistence type="inferred from homology"/>
<comment type="subcellular location">
    <subcellularLocation>
        <location evidence="1 10">Cell membrane</location>
        <topology evidence="1 10">Multi-pass membrane protein</topology>
    </subcellularLocation>
</comment>
<feature type="transmembrane region" description="Helical" evidence="10">
    <location>
        <begin position="270"/>
        <end position="290"/>
    </location>
</feature>
<dbReference type="PROSITE" id="PS50928">
    <property type="entry name" value="ABC_TM1"/>
    <property type="match status" value="1"/>
</dbReference>
<dbReference type="Proteomes" id="UP001519289">
    <property type="component" value="Unassembled WGS sequence"/>
</dbReference>
<gene>
    <name evidence="13" type="ORF">J2Z79_001377</name>
</gene>
<evidence type="ECO:0000256" key="3">
    <source>
        <dbReference type="ARBA" id="ARBA00022475"/>
    </source>
</evidence>
<keyword evidence="6" id="KW-0653">Protein transport</keyword>
<evidence type="ECO:0000313" key="13">
    <source>
        <dbReference type="EMBL" id="MBP2017978.1"/>
    </source>
</evidence>
<accession>A0ABS4JR14</accession>
<evidence type="ECO:0000256" key="5">
    <source>
        <dbReference type="ARBA" id="ARBA00022856"/>
    </source>
</evidence>
<dbReference type="EMBL" id="JAGGLG010000009">
    <property type="protein sequence ID" value="MBP2017978.1"/>
    <property type="molecule type" value="Genomic_DNA"/>
</dbReference>
<dbReference type="PANTHER" id="PTHR43386">
    <property type="entry name" value="OLIGOPEPTIDE TRANSPORT SYSTEM PERMEASE PROTEIN APPC"/>
    <property type="match status" value="1"/>
</dbReference>
<feature type="transmembrane region" description="Helical" evidence="10">
    <location>
        <begin position="141"/>
        <end position="159"/>
    </location>
</feature>
<feature type="transmembrane region" description="Helical" evidence="10">
    <location>
        <begin position="210"/>
        <end position="234"/>
    </location>
</feature>
<keyword evidence="8 10" id="KW-0472">Membrane</keyword>
<comment type="caution">
    <text evidence="13">The sequence shown here is derived from an EMBL/GenBank/DDBJ whole genome shotgun (WGS) entry which is preliminary data.</text>
</comment>
<keyword evidence="5" id="KW-0571">Peptide transport</keyword>
<evidence type="ECO:0000256" key="7">
    <source>
        <dbReference type="ARBA" id="ARBA00022989"/>
    </source>
</evidence>
<evidence type="ECO:0000256" key="9">
    <source>
        <dbReference type="ARBA" id="ARBA00024202"/>
    </source>
</evidence>
<comment type="similarity">
    <text evidence="9">Belongs to the binding-protein-dependent transport system permease family. OppBC subfamily.</text>
</comment>
<evidence type="ECO:0000256" key="11">
    <source>
        <dbReference type="SAM" id="MobiDB-lite"/>
    </source>
</evidence>
<feature type="transmembrane region" description="Helical" evidence="10">
    <location>
        <begin position="165"/>
        <end position="183"/>
    </location>
</feature>
<reference evidence="13 14" key="1">
    <citation type="submission" date="2021-03" db="EMBL/GenBank/DDBJ databases">
        <title>Genomic Encyclopedia of Type Strains, Phase IV (KMG-IV): sequencing the most valuable type-strain genomes for metagenomic binning, comparative biology and taxonomic classification.</title>
        <authorList>
            <person name="Goeker M."/>
        </authorList>
    </citation>
    <scope>NUCLEOTIDE SEQUENCE [LARGE SCALE GENOMIC DNA]</scope>
    <source>
        <strain evidence="13 14">DSM 27138</strain>
    </source>
</reference>
<evidence type="ECO:0000313" key="14">
    <source>
        <dbReference type="Proteomes" id="UP001519289"/>
    </source>
</evidence>
<protein>
    <submittedName>
        <fullName evidence="13">Peptide/nickel transport system permease protein/oligopeptide transport system permease protein</fullName>
    </submittedName>
</protein>
<organism evidence="13 14">
    <name type="scientific">Symbiobacterium terraclitae</name>
    <dbReference type="NCBI Taxonomy" id="557451"/>
    <lineage>
        <taxon>Bacteria</taxon>
        <taxon>Bacillati</taxon>
        <taxon>Bacillota</taxon>
        <taxon>Clostridia</taxon>
        <taxon>Eubacteriales</taxon>
        <taxon>Symbiobacteriaceae</taxon>
        <taxon>Symbiobacterium</taxon>
    </lineage>
</organism>
<evidence type="ECO:0000256" key="10">
    <source>
        <dbReference type="RuleBase" id="RU363032"/>
    </source>
</evidence>
<dbReference type="Gene3D" id="1.10.3720.10">
    <property type="entry name" value="MetI-like"/>
    <property type="match status" value="1"/>
</dbReference>
<dbReference type="PANTHER" id="PTHR43386:SF24">
    <property type="entry name" value="OLIGOPEPTIDE TRANSPORT SYSTEM PERMEASE PROTEIN AMID"/>
    <property type="match status" value="1"/>
</dbReference>
<evidence type="ECO:0000256" key="4">
    <source>
        <dbReference type="ARBA" id="ARBA00022692"/>
    </source>
</evidence>
<name>A0ABS4JR14_9FIRM</name>
<dbReference type="SUPFAM" id="SSF161098">
    <property type="entry name" value="MetI-like"/>
    <property type="match status" value="1"/>
</dbReference>
<feature type="domain" description="ABC transmembrane type-1" evidence="12">
    <location>
        <begin position="101"/>
        <end position="290"/>
    </location>
</feature>
<evidence type="ECO:0000256" key="6">
    <source>
        <dbReference type="ARBA" id="ARBA00022927"/>
    </source>
</evidence>
<dbReference type="Pfam" id="PF00528">
    <property type="entry name" value="BPD_transp_1"/>
    <property type="match status" value="1"/>
</dbReference>
<dbReference type="CDD" id="cd06261">
    <property type="entry name" value="TM_PBP2"/>
    <property type="match status" value="1"/>
</dbReference>
<dbReference type="InterPro" id="IPR025966">
    <property type="entry name" value="OppC_N"/>
</dbReference>
<keyword evidence="7 10" id="KW-1133">Transmembrane helix</keyword>
<keyword evidence="4 10" id="KW-0812">Transmembrane</keyword>
<feature type="region of interest" description="Disordered" evidence="11">
    <location>
        <begin position="1"/>
        <end position="22"/>
    </location>
</feature>
<dbReference type="Pfam" id="PF12911">
    <property type="entry name" value="OppC_N"/>
    <property type="match status" value="1"/>
</dbReference>
<sequence>MAVPLRQRGQAQAEPAGRQPRTAWHRLRQHKLAMAGLAFIILLIIVAILAPVLAPADPNKQDLFARLAKPGTPFDELGEGKYWLGADQLGRDVLSRVIYGARISLLVGFVAEFIVLLIGVTLGALAGYYGGWVDRVIMRTADVLFAFPDLLFAIAVMFALGRGLLNLFVALSVVGWAGMARLARSQVLALKERDFVEGARAVGARDRRVLLAHILPNALGPIIVAVTLGIPGAIMSEASLSYLGLGVQPPTPTWGAMIYEGRSYLRHAPWMSLAPGAMIMLTVLAFNLLGDGLRDALDPRTSRRGG</sequence>
<feature type="transmembrane region" description="Helical" evidence="10">
    <location>
        <begin position="103"/>
        <end position="129"/>
    </location>
</feature>
<evidence type="ECO:0000259" key="12">
    <source>
        <dbReference type="PROSITE" id="PS50928"/>
    </source>
</evidence>
<dbReference type="RefSeq" id="WP_209466120.1">
    <property type="nucleotide sequence ID" value="NZ_JAGGLG010000009.1"/>
</dbReference>
<keyword evidence="2 10" id="KW-0813">Transport</keyword>
<dbReference type="InterPro" id="IPR035906">
    <property type="entry name" value="MetI-like_sf"/>
</dbReference>
<dbReference type="InterPro" id="IPR000515">
    <property type="entry name" value="MetI-like"/>
</dbReference>
<evidence type="ECO:0000256" key="8">
    <source>
        <dbReference type="ARBA" id="ARBA00023136"/>
    </source>
</evidence>
<keyword evidence="3" id="KW-1003">Cell membrane</keyword>